<feature type="transmembrane region" description="Helical" evidence="7">
    <location>
        <begin position="239"/>
        <end position="260"/>
    </location>
</feature>
<dbReference type="RefSeq" id="WP_367955685.1">
    <property type="nucleotide sequence ID" value="NZ_JBDPGJ010000004.1"/>
</dbReference>
<evidence type="ECO:0000256" key="1">
    <source>
        <dbReference type="ARBA" id="ARBA00004651"/>
    </source>
</evidence>
<evidence type="ECO:0000256" key="2">
    <source>
        <dbReference type="ARBA" id="ARBA00022448"/>
    </source>
</evidence>
<evidence type="ECO:0000313" key="10">
    <source>
        <dbReference type="Proteomes" id="UP001556692"/>
    </source>
</evidence>
<keyword evidence="10" id="KW-1185">Reference proteome</keyword>
<evidence type="ECO:0000256" key="3">
    <source>
        <dbReference type="ARBA" id="ARBA00022475"/>
    </source>
</evidence>
<feature type="transmembrane region" description="Helical" evidence="7">
    <location>
        <begin position="328"/>
        <end position="350"/>
    </location>
</feature>
<feature type="transmembrane region" description="Helical" evidence="7">
    <location>
        <begin position="154"/>
        <end position="178"/>
    </location>
</feature>
<dbReference type="InterPro" id="IPR020846">
    <property type="entry name" value="MFS_dom"/>
</dbReference>
<feature type="transmembrane region" description="Helical" evidence="7">
    <location>
        <begin position="69"/>
        <end position="88"/>
    </location>
</feature>
<evidence type="ECO:0000256" key="5">
    <source>
        <dbReference type="ARBA" id="ARBA00022989"/>
    </source>
</evidence>
<feature type="transmembrane region" description="Helical" evidence="7">
    <location>
        <begin position="128"/>
        <end position="148"/>
    </location>
</feature>
<protein>
    <submittedName>
        <fullName evidence="9">MFS transporter</fullName>
    </submittedName>
</protein>
<dbReference type="Pfam" id="PF07690">
    <property type="entry name" value="MFS_1"/>
    <property type="match status" value="1"/>
</dbReference>
<evidence type="ECO:0000256" key="4">
    <source>
        <dbReference type="ARBA" id="ARBA00022692"/>
    </source>
</evidence>
<keyword evidence="2" id="KW-0813">Transport</keyword>
<evidence type="ECO:0000256" key="6">
    <source>
        <dbReference type="ARBA" id="ARBA00023136"/>
    </source>
</evidence>
<name>A0ABV3SPK7_9HYPH</name>
<reference evidence="9 10" key="1">
    <citation type="submission" date="2024-05" db="EMBL/GenBank/DDBJ databases">
        <authorList>
            <person name="Jiang F."/>
        </authorList>
    </citation>
    <scope>NUCLEOTIDE SEQUENCE [LARGE SCALE GENOMIC DNA]</scope>
    <source>
        <strain evidence="9 10">LZ166</strain>
    </source>
</reference>
<proteinExistence type="predicted"/>
<dbReference type="InterPro" id="IPR036259">
    <property type="entry name" value="MFS_trans_sf"/>
</dbReference>
<dbReference type="PANTHER" id="PTHR42718">
    <property type="entry name" value="MAJOR FACILITATOR SUPERFAMILY MULTIDRUG TRANSPORTER MFSC"/>
    <property type="match status" value="1"/>
</dbReference>
<feature type="transmembrane region" description="Helical" evidence="7">
    <location>
        <begin position="37"/>
        <end position="57"/>
    </location>
</feature>
<feature type="domain" description="Major facilitator superfamily (MFS) profile" evidence="8">
    <location>
        <begin position="3"/>
        <end position="393"/>
    </location>
</feature>
<keyword evidence="5 7" id="KW-1133">Transmembrane helix</keyword>
<evidence type="ECO:0000256" key="7">
    <source>
        <dbReference type="SAM" id="Phobius"/>
    </source>
</evidence>
<gene>
    <name evidence="9" type="ORF">ABGN05_19350</name>
</gene>
<feature type="transmembrane region" description="Helical" evidence="7">
    <location>
        <begin position="370"/>
        <end position="388"/>
    </location>
</feature>
<keyword evidence="3" id="KW-1003">Cell membrane</keyword>
<dbReference type="Proteomes" id="UP001556692">
    <property type="component" value="Unassembled WGS sequence"/>
</dbReference>
<dbReference type="EMBL" id="JBDPGJ010000004">
    <property type="protein sequence ID" value="MEX0407821.1"/>
    <property type="molecule type" value="Genomic_DNA"/>
</dbReference>
<keyword evidence="4 7" id="KW-0812">Transmembrane</keyword>
<dbReference type="PROSITE" id="PS50850">
    <property type="entry name" value="MFS"/>
    <property type="match status" value="1"/>
</dbReference>
<feature type="transmembrane region" description="Helical" evidence="7">
    <location>
        <begin position="296"/>
        <end position="316"/>
    </location>
</feature>
<evidence type="ECO:0000313" key="9">
    <source>
        <dbReference type="EMBL" id="MEX0407821.1"/>
    </source>
</evidence>
<keyword evidence="6 7" id="KW-0472">Membrane</keyword>
<feature type="transmembrane region" description="Helical" evidence="7">
    <location>
        <begin position="272"/>
        <end position="290"/>
    </location>
</feature>
<feature type="transmembrane region" description="Helical" evidence="7">
    <location>
        <begin position="94"/>
        <end position="116"/>
    </location>
</feature>
<dbReference type="PANTHER" id="PTHR42718:SF46">
    <property type="entry name" value="BLR6921 PROTEIN"/>
    <property type="match status" value="1"/>
</dbReference>
<feature type="transmembrane region" description="Helical" evidence="7">
    <location>
        <begin position="199"/>
        <end position="219"/>
    </location>
</feature>
<comment type="caution">
    <text evidence="9">The sequence shown here is derived from an EMBL/GenBank/DDBJ whole genome shotgun (WGS) entry which is preliminary data.</text>
</comment>
<dbReference type="InterPro" id="IPR011701">
    <property type="entry name" value="MFS"/>
</dbReference>
<organism evidence="9 10">
    <name type="scientific">Aquibium pacificus</name>
    <dbReference type="NCBI Taxonomy" id="3153579"/>
    <lineage>
        <taxon>Bacteria</taxon>
        <taxon>Pseudomonadati</taxon>
        <taxon>Pseudomonadota</taxon>
        <taxon>Alphaproteobacteria</taxon>
        <taxon>Hyphomicrobiales</taxon>
        <taxon>Phyllobacteriaceae</taxon>
        <taxon>Aquibium</taxon>
    </lineage>
</organism>
<dbReference type="Gene3D" id="1.20.1250.20">
    <property type="entry name" value="MFS general substrate transporter like domains"/>
    <property type="match status" value="2"/>
</dbReference>
<comment type="subcellular location">
    <subcellularLocation>
        <location evidence="1">Cell membrane</location>
        <topology evidence="1">Multi-pass membrane protein</topology>
    </subcellularLocation>
</comment>
<dbReference type="SUPFAM" id="SSF103473">
    <property type="entry name" value="MFS general substrate transporter"/>
    <property type="match status" value="1"/>
</dbReference>
<accession>A0ABV3SPK7</accession>
<evidence type="ECO:0000259" key="8">
    <source>
        <dbReference type="PROSITE" id="PS50850"/>
    </source>
</evidence>
<sequence length="394" mass="40658">MAGIAALALAYFLSQFYRSFLAVLTPALEADLGATKAQLSFASGAWFIAFALMQFAVGVSLDRFGPRRTAGILLAAGGGGGALLFAAATSPAMITAAMTLIGIGCAPVLMASLFIFAKTFKPARFAVLTSWFVALGSLGNVSGAAPFAAAVESFGWRGVMAGLGIATLLSALALVALVRDPERETAGGRNSGFAGFGELLRMKVLWLIIPLTALNYAPAAGIRGLWAGPYLADVHGADALAIGQATLYMALAMVAGSFLYGPLDTVFRTRKWVVIVGNAVSLGTISYLAVMPATSLFTVTVLFVVIGISGMSYGMLMAHARAFLPPHLIGRGVTLMNFFSIGGVGAMQFATGGVVTAATDAANPAAGYQALFVFYAAMLAATLAVYLFSRDARP</sequence>